<dbReference type="GO" id="GO:0016829">
    <property type="term" value="F:lyase activity"/>
    <property type="evidence" value="ECO:0007669"/>
    <property type="project" value="UniProtKB-KW"/>
</dbReference>
<dbReference type="InterPro" id="IPR036291">
    <property type="entry name" value="NAD(P)-bd_dom_sf"/>
</dbReference>
<sequence>MIVGGNSIGSNEALQNGLVEEVVEESSSGAEAFARKILAEKRPLRRLRDDDTKLHAARADRSIFTGAVAAITKRIRGLEAPFVAADAIGFALDLPFDQGLKKERELFLKLMSSDQSKAQRYAFFAEREAAKIEGVGAEVKPRPIERVAIIGAGTMGGGIAMSFANAGIPVTLIETGQEQLDRGLSVVRKNYEATAARGGIAADAPAKRMALINGAVGLDSVGQADLIIEAVFETMAIKKEVFGQLDKFAKSGAILATNTSFLNINEIAKETKRPQDVLGMHFFSPANVMKLCEIVRASATSPDALLTAVSLARKIGKVPVVVGVCDGFVGNRMLMARQRQAGQLLFDGVLPQQADAALTKFGMPMGPFAMGDLAGLDIGWRSRKDRGIKSEIEDALCEAGRFGQKTGKGFFRYEDGSRAPLPDPEVEKLIDQTLKRLGRKRRSVSDEEILERTTYSMINEGARILEEGIAARASDIDVVWLYGYGWPVYRGGPMHYADHIGLKKVVDRLSYYARETNDPSLEPAPLLKSLADQNLRFTGPR</sequence>
<dbReference type="InterPro" id="IPR008927">
    <property type="entry name" value="6-PGluconate_DH-like_C_sf"/>
</dbReference>
<keyword evidence="3" id="KW-0413">Isomerase</keyword>
<name>A0A2U3PUZ1_9BRAD</name>
<evidence type="ECO:0000256" key="6">
    <source>
        <dbReference type="ARBA" id="ARBA00049556"/>
    </source>
</evidence>
<dbReference type="PANTHER" id="PTHR23309">
    <property type="entry name" value="3-HYDROXYACYL-COA DEHYROGENASE"/>
    <property type="match status" value="1"/>
</dbReference>
<dbReference type="GO" id="GO:0003857">
    <property type="term" value="F:(3S)-3-hydroxyacyl-CoA dehydrogenase (NAD+) activity"/>
    <property type="evidence" value="ECO:0007669"/>
    <property type="project" value="UniProtKB-EC"/>
</dbReference>
<dbReference type="SUPFAM" id="SSF52096">
    <property type="entry name" value="ClpP/crotonase"/>
    <property type="match status" value="1"/>
</dbReference>
<dbReference type="PANTHER" id="PTHR23309:SF49">
    <property type="entry name" value="PEROXISOMAL BIFUNCTIONAL ENZYME"/>
    <property type="match status" value="1"/>
</dbReference>
<comment type="catalytic activity">
    <reaction evidence="6">
        <text>a (3S)-3-hydroxyacyl-CoA + NAD(+) = a 3-oxoacyl-CoA + NADH + H(+)</text>
        <dbReference type="Rhea" id="RHEA:22432"/>
        <dbReference type="ChEBI" id="CHEBI:15378"/>
        <dbReference type="ChEBI" id="CHEBI:57318"/>
        <dbReference type="ChEBI" id="CHEBI:57540"/>
        <dbReference type="ChEBI" id="CHEBI:57945"/>
        <dbReference type="ChEBI" id="CHEBI:90726"/>
        <dbReference type="EC" id="1.1.1.35"/>
    </reaction>
</comment>
<evidence type="ECO:0000259" key="8">
    <source>
        <dbReference type="Pfam" id="PF02737"/>
    </source>
</evidence>
<keyword evidence="2" id="KW-0520">NAD</keyword>
<evidence type="ECO:0000256" key="1">
    <source>
        <dbReference type="ARBA" id="ARBA00023002"/>
    </source>
</evidence>
<evidence type="ECO:0000259" key="7">
    <source>
        <dbReference type="Pfam" id="PF00725"/>
    </source>
</evidence>
<dbReference type="InterPro" id="IPR006108">
    <property type="entry name" value="3HC_DH_C"/>
</dbReference>
<evidence type="ECO:0000256" key="3">
    <source>
        <dbReference type="ARBA" id="ARBA00023235"/>
    </source>
</evidence>
<proteinExistence type="predicted"/>
<dbReference type="Gene3D" id="3.90.226.10">
    <property type="entry name" value="2-enoyl-CoA Hydratase, Chain A, domain 1"/>
    <property type="match status" value="1"/>
</dbReference>
<feature type="domain" description="3-hydroxyacyl-CoA dehydrogenase C-terminal" evidence="7">
    <location>
        <begin position="327"/>
        <end position="413"/>
    </location>
</feature>
<dbReference type="AlphaFoldDB" id="A0A2U3PUZ1"/>
<organism evidence="9 10">
    <name type="scientific">Bradyrhizobium vignae</name>
    <dbReference type="NCBI Taxonomy" id="1549949"/>
    <lineage>
        <taxon>Bacteria</taxon>
        <taxon>Pseudomonadati</taxon>
        <taxon>Pseudomonadota</taxon>
        <taxon>Alphaproteobacteria</taxon>
        <taxon>Hyphomicrobiales</taxon>
        <taxon>Nitrobacteraceae</taxon>
        <taxon>Bradyrhizobium</taxon>
    </lineage>
</organism>
<feature type="domain" description="3-hydroxyacyl-CoA dehydrogenase NAD binding" evidence="8">
    <location>
        <begin position="147"/>
        <end position="323"/>
    </location>
</feature>
<dbReference type="GO" id="GO:0016853">
    <property type="term" value="F:isomerase activity"/>
    <property type="evidence" value="ECO:0007669"/>
    <property type="project" value="UniProtKB-KW"/>
</dbReference>
<dbReference type="EMBL" id="LS398110">
    <property type="protein sequence ID" value="SPP92936.1"/>
    <property type="molecule type" value="Genomic_DNA"/>
</dbReference>
<evidence type="ECO:0000256" key="2">
    <source>
        <dbReference type="ARBA" id="ARBA00023027"/>
    </source>
</evidence>
<keyword evidence="4" id="KW-0456">Lyase</keyword>
<reference evidence="9 10" key="1">
    <citation type="submission" date="2018-03" db="EMBL/GenBank/DDBJ databases">
        <authorList>
            <person name="Gully D."/>
        </authorList>
    </citation>
    <scope>NUCLEOTIDE SEQUENCE [LARGE SCALE GENOMIC DNA]</scope>
    <source>
        <strain evidence="9">ORS3257</strain>
    </source>
</reference>
<dbReference type="Gene3D" id="3.40.50.720">
    <property type="entry name" value="NAD(P)-binding Rossmann-like Domain"/>
    <property type="match status" value="1"/>
</dbReference>
<dbReference type="Gene3D" id="1.10.1040.50">
    <property type="match status" value="1"/>
</dbReference>
<feature type="domain" description="3-hydroxyacyl-CoA dehydrogenase C-terminal" evidence="7">
    <location>
        <begin position="449"/>
        <end position="534"/>
    </location>
</feature>
<dbReference type="InterPro" id="IPR029045">
    <property type="entry name" value="ClpP/crotonase-like_dom_sf"/>
</dbReference>
<keyword evidence="5" id="KW-0511">Multifunctional enzyme</keyword>
<protein>
    <submittedName>
        <fullName evidence="9">Uncharacterized protein</fullName>
    </submittedName>
</protein>
<dbReference type="KEGG" id="bvz:BRAD3257_1822"/>
<accession>A0A2U3PUZ1</accession>
<evidence type="ECO:0000313" key="9">
    <source>
        <dbReference type="EMBL" id="SPP92936.1"/>
    </source>
</evidence>
<dbReference type="SUPFAM" id="SSF48179">
    <property type="entry name" value="6-phosphogluconate dehydrogenase C-terminal domain-like"/>
    <property type="match status" value="2"/>
</dbReference>
<gene>
    <name evidence="9" type="ORF">BRAD3257_1822</name>
</gene>
<evidence type="ECO:0000256" key="5">
    <source>
        <dbReference type="ARBA" id="ARBA00023268"/>
    </source>
</evidence>
<evidence type="ECO:0000313" key="10">
    <source>
        <dbReference type="Proteomes" id="UP000246085"/>
    </source>
</evidence>
<keyword evidence="1" id="KW-0560">Oxidoreductase</keyword>
<dbReference type="FunFam" id="3.40.50.720:FF:000009">
    <property type="entry name" value="Fatty oxidation complex, alpha subunit"/>
    <property type="match status" value="1"/>
</dbReference>
<dbReference type="FunFam" id="1.10.1040.50:FF:000006">
    <property type="entry name" value="Peroxisomal bifunctional enzyme"/>
    <property type="match status" value="1"/>
</dbReference>
<evidence type="ECO:0000256" key="4">
    <source>
        <dbReference type="ARBA" id="ARBA00023239"/>
    </source>
</evidence>
<dbReference type="Proteomes" id="UP000246085">
    <property type="component" value="Chromosome BRAD3257"/>
</dbReference>
<dbReference type="SUPFAM" id="SSF51735">
    <property type="entry name" value="NAD(P)-binding Rossmann-fold domains"/>
    <property type="match status" value="1"/>
</dbReference>
<dbReference type="GO" id="GO:0006635">
    <property type="term" value="P:fatty acid beta-oxidation"/>
    <property type="evidence" value="ECO:0007669"/>
    <property type="project" value="TreeGrafter"/>
</dbReference>
<dbReference type="Pfam" id="PF02737">
    <property type="entry name" value="3HCDH_N"/>
    <property type="match status" value="1"/>
</dbReference>
<dbReference type="GO" id="GO:0070403">
    <property type="term" value="F:NAD+ binding"/>
    <property type="evidence" value="ECO:0007669"/>
    <property type="project" value="InterPro"/>
</dbReference>
<dbReference type="Pfam" id="PF00725">
    <property type="entry name" value="3HCDH"/>
    <property type="match status" value="2"/>
</dbReference>
<dbReference type="InterPro" id="IPR006176">
    <property type="entry name" value="3-OHacyl-CoA_DH_NAD-bd"/>
</dbReference>